<sequence>MISGGRTRSRTAPTSEITICSWSIERAGRKRGIEAEADRLRDIFRAEWAHQPPQVEDALGKQMLALLIQLNAACTAVDDLAKAVQERSLSTRTPRSC</sequence>
<keyword evidence="2" id="KW-1185">Reference proteome</keyword>
<dbReference type="Proteomes" id="UP001501777">
    <property type="component" value="Unassembled WGS sequence"/>
</dbReference>
<name>A0ABN3LIB4_STRLO</name>
<protein>
    <submittedName>
        <fullName evidence="1">Uncharacterized protein</fullName>
    </submittedName>
</protein>
<evidence type="ECO:0000313" key="2">
    <source>
        <dbReference type="Proteomes" id="UP001501777"/>
    </source>
</evidence>
<reference evidence="1 2" key="1">
    <citation type="journal article" date="2019" name="Int. J. Syst. Evol. Microbiol.">
        <title>The Global Catalogue of Microorganisms (GCM) 10K type strain sequencing project: providing services to taxonomists for standard genome sequencing and annotation.</title>
        <authorList>
            <consortium name="The Broad Institute Genomics Platform"/>
            <consortium name="The Broad Institute Genome Sequencing Center for Infectious Disease"/>
            <person name="Wu L."/>
            <person name="Ma J."/>
        </authorList>
    </citation>
    <scope>NUCLEOTIDE SEQUENCE [LARGE SCALE GENOMIC DNA]</scope>
    <source>
        <strain evidence="1 2">JCM 4395</strain>
    </source>
</reference>
<comment type="caution">
    <text evidence="1">The sequence shown here is derived from an EMBL/GenBank/DDBJ whole genome shotgun (WGS) entry which is preliminary data.</text>
</comment>
<dbReference type="EMBL" id="BAAASG010000006">
    <property type="protein sequence ID" value="GAA2484819.1"/>
    <property type="molecule type" value="Genomic_DNA"/>
</dbReference>
<evidence type="ECO:0000313" key="1">
    <source>
        <dbReference type="EMBL" id="GAA2484819.1"/>
    </source>
</evidence>
<organism evidence="1 2">
    <name type="scientific">Streptomyces longisporus</name>
    <dbReference type="NCBI Taxonomy" id="1948"/>
    <lineage>
        <taxon>Bacteria</taxon>
        <taxon>Bacillati</taxon>
        <taxon>Actinomycetota</taxon>
        <taxon>Actinomycetes</taxon>
        <taxon>Kitasatosporales</taxon>
        <taxon>Streptomycetaceae</taxon>
        <taxon>Streptomyces</taxon>
    </lineage>
</organism>
<accession>A0ABN3LIB4</accession>
<gene>
    <name evidence="1" type="ORF">GCM10010276_23240</name>
</gene>
<proteinExistence type="predicted"/>